<dbReference type="InterPro" id="IPR041490">
    <property type="entry name" value="KstR2_TetR_C"/>
</dbReference>
<keyword evidence="2 3" id="KW-0238">DNA-binding</keyword>
<evidence type="ECO:0000313" key="6">
    <source>
        <dbReference type="EMBL" id="RUQ32735.1"/>
    </source>
</evidence>
<dbReference type="InterPro" id="IPR036271">
    <property type="entry name" value="Tet_transcr_reg_TetR-rel_C_sf"/>
</dbReference>
<dbReference type="RefSeq" id="WP_126863026.1">
    <property type="nucleotide sequence ID" value="NZ_JAUSTX010000003.1"/>
</dbReference>
<sequence length="213" mass="25286">MQNADEKVEKNKTVKKRGRPRLDGNNKEHVEKRNEIIETAAKVFREYGYDAGTIKDVAEVLDVTTANVYYYIKSKEELLYEIILRSLNLGLKKLDEIEKSLDSGERLKKLMEVHVKLIIDERNMFTVLFDSKDRLDTEHYSIIREKENQYLNYFRRAIKNAIDDQLIPPISIDNGLHAIMGMCNWVYKWHKKDRDPSYKELADDWFRLISQRK</sequence>
<dbReference type="PANTHER" id="PTHR43479">
    <property type="entry name" value="ACREF/ENVCD OPERON REPRESSOR-RELATED"/>
    <property type="match status" value="1"/>
</dbReference>
<dbReference type="GO" id="GO:0003677">
    <property type="term" value="F:DNA binding"/>
    <property type="evidence" value="ECO:0007669"/>
    <property type="project" value="UniProtKB-UniRule"/>
</dbReference>
<dbReference type="PRINTS" id="PR00455">
    <property type="entry name" value="HTHTETR"/>
</dbReference>
<dbReference type="Gene3D" id="1.10.10.60">
    <property type="entry name" value="Homeodomain-like"/>
    <property type="match status" value="1"/>
</dbReference>
<dbReference type="PROSITE" id="PS50977">
    <property type="entry name" value="HTH_TETR_2"/>
    <property type="match status" value="1"/>
</dbReference>
<comment type="caution">
    <text evidence="6">The sequence shown here is derived from an EMBL/GenBank/DDBJ whole genome shotgun (WGS) entry which is preliminary data.</text>
</comment>
<proteinExistence type="predicted"/>
<feature type="compositionally biased region" description="Basic and acidic residues" evidence="4">
    <location>
        <begin position="1"/>
        <end position="12"/>
    </location>
</feature>
<dbReference type="EMBL" id="RYZZ01000001">
    <property type="protein sequence ID" value="RUQ32735.1"/>
    <property type="molecule type" value="Genomic_DNA"/>
</dbReference>
<dbReference type="PANTHER" id="PTHR43479:SF11">
    <property type="entry name" value="ACREF_ENVCD OPERON REPRESSOR-RELATED"/>
    <property type="match status" value="1"/>
</dbReference>
<dbReference type="AlphaFoldDB" id="A0A3S0U7V0"/>
<feature type="DNA-binding region" description="H-T-H motif" evidence="3">
    <location>
        <begin position="53"/>
        <end position="72"/>
    </location>
</feature>
<evidence type="ECO:0000259" key="5">
    <source>
        <dbReference type="PROSITE" id="PS50977"/>
    </source>
</evidence>
<feature type="region of interest" description="Disordered" evidence="4">
    <location>
        <begin position="1"/>
        <end position="28"/>
    </location>
</feature>
<dbReference type="Pfam" id="PF00440">
    <property type="entry name" value="TetR_N"/>
    <property type="match status" value="1"/>
</dbReference>
<reference evidence="6 7" key="1">
    <citation type="submission" date="2018-12" db="EMBL/GenBank/DDBJ databases">
        <title>Bacillus chawlae sp. nov., Bacillus glennii sp. nov., and Bacillus saganii sp. nov. Isolated from the Vehicle Assembly Building at Kennedy Space Center where the Viking Spacecraft were Assembled.</title>
        <authorList>
            <person name="Seuylemezian A."/>
            <person name="Vaishampayan P."/>
        </authorList>
    </citation>
    <scope>NUCLEOTIDE SEQUENCE [LARGE SCALE GENOMIC DNA]</scope>
    <source>
        <strain evidence="6 7">L5</strain>
    </source>
</reference>
<accession>A0A3S0U7V0</accession>
<dbReference type="InterPro" id="IPR009057">
    <property type="entry name" value="Homeodomain-like_sf"/>
</dbReference>
<evidence type="ECO:0000313" key="7">
    <source>
        <dbReference type="Proteomes" id="UP000267430"/>
    </source>
</evidence>
<dbReference type="OrthoDB" id="9814200at2"/>
<evidence type="ECO:0000256" key="3">
    <source>
        <dbReference type="PROSITE-ProRule" id="PRU00335"/>
    </source>
</evidence>
<dbReference type="InterPro" id="IPR050624">
    <property type="entry name" value="HTH-type_Tx_Regulator"/>
</dbReference>
<feature type="domain" description="HTH tetR-type" evidence="5">
    <location>
        <begin position="30"/>
        <end position="90"/>
    </location>
</feature>
<dbReference type="SUPFAM" id="SSF48498">
    <property type="entry name" value="Tetracyclin repressor-like, C-terminal domain"/>
    <property type="match status" value="1"/>
</dbReference>
<keyword evidence="1" id="KW-0678">Repressor</keyword>
<dbReference type="SUPFAM" id="SSF46689">
    <property type="entry name" value="Homeodomain-like"/>
    <property type="match status" value="1"/>
</dbReference>
<dbReference type="InterPro" id="IPR001647">
    <property type="entry name" value="HTH_TetR"/>
</dbReference>
<dbReference type="Gene3D" id="1.10.357.10">
    <property type="entry name" value="Tetracycline Repressor, domain 2"/>
    <property type="match status" value="1"/>
</dbReference>
<gene>
    <name evidence="6" type="ORF">ELQ35_01205</name>
</gene>
<protein>
    <submittedName>
        <fullName evidence="6">TetR/AcrR family transcriptional regulator</fullName>
    </submittedName>
</protein>
<organism evidence="6 7">
    <name type="scientific">Peribacillus cavernae</name>
    <dbReference type="NCBI Taxonomy" id="1674310"/>
    <lineage>
        <taxon>Bacteria</taxon>
        <taxon>Bacillati</taxon>
        <taxon>Bacillota</taxon>
        <taxon>Bacilli</taxon>
        <taxon>Bacillales</taxon>
        <taxon>Bacillaceae</taxon>
        <taxon>Peribacillus</taxon>
    </lineage>
</organism>
<name>A0A3S0U7V0_9BACI</name>
<evidence type="ECO:0000256" key="1">
    <source>
        <dbReference type="ARBA" id="ARBA00022491"/>
    </source>
</evidence>
<evidence type="ECO:0000256" key="4">
    <source>
        <dbReference type="SAM" id="MobiDB-lite"/>
    </source>
</evidence>
<evidence type="ECO:0000256" key="2">
    <source>
        <dbReference type="ARBA" id="ARBA00023125"/>
    </source>
</evidence>
<dbReference type="Pfam" id="PF17932">
    <property type="entry name" value="TetR_C_24"/>
    <property type="match status" value="1"/>
</dbReference>
<keyword evidence="7" id="KW-1185">Reference proteome</keyword>
<dbReference type="Proteomes" id="UP000267430">
    <property type="component" value="Unassembled WGS sequence"/>
</dbReference>